<feature type="transmembrane region" description="Helical" evidence="11">
    <location>
        <begin position="638"/>
        <end position="661"/>
    </location>
</feature>
<protein>
    <recommendedName>
        <fullName evidence="12">FAD-binding FR-type domain-containing protein</fullName>
    </recommendedName>
</protein>
<dbReference type="GO" id="GO:0006826">
    <property type="term" value="P:iron ion transport"/>
    <property type="evidence" value="ECO:0007669"/>
    <property type="project" value="TreeGrafter"/>
</dbReference>
<name>A0A8H6P1I4_9EURO</name>
<dbReference type="InterPro" id="IPR017927">
    <property type="entry name" value="FAD-bd_FR_type"/>
</dbReference>
<dbReference type="InterPro" id="IPR027417">
    <property type="entry name" value="P-loop_NTPase"/>
</dbReference>
<dbReference type="SUPFAM" id="SSF52540">
    <property type="entry name" value="P-loop containing nucleoside triphosphate hydrolases"/>
    <property type="match status" value="1"/>
</dbReference>
<dbReference type="Pfam" id="PF01794">
    <property type="entry name" value="Ferric_reduct"/>
    <property type="match status" value="1"/>
</dbReference>
<dbReference type="InterPro" id="IPR013112">
    <property type="entry name" value="FAD-bd_8"/>
</dbReference>
<dbReference type="SUPFAM" id="SSF52343">
    <property type="entry name" value="Ferredoxin reductase-like, C-terminal NADP-linked domain"/>
    <property type="match status" value="1"/>
</dbReference>
<keyword evidence="3" id="KW-0813">Transport</keyword>
<dbReference type="SFLD" id="SFLDS00052">
    <property type="entry name" value="Ferric_Reductase_Domain"/>
    <property type="match status" value="1"/>
</dbReference>
<dbReference type="InterPro" id="IPR039261">
    <property type="entry name" value="FNR_nucleotide-bd"/>
</dbReference>
<feature type="transmembrane region" description="Helical" evidence="11">
    <location>
        <begin position="557"/>
        <end position="578"/>
    </location>
</feature>
<evidence type="ECO:0000256" key="2">
    <source>
        <dbReference type="ARBA" id="ARBA00006278"/>
    </source>
</evidence>
<evidence type="ECO:0000256" key="11">
    <source>
        <dbReference type="SAM" id="Phobius"/>
    </source>
</evidence>
<dbReference type="AlphaFoldDB" id="A0A8H6P1I4"/>
<dbReference type="GO" id="GO:0000293">
    <property type="term" value="F:ferric-chelate reductase activity"/>
    <property type="evidence" value="ECO:0007669"/>
    <property type="project" value="UniProtKB-ARBA"/>
</dbReference>
<dbReference type="Proteomes" id="UP000662466">
    <property type="component" value="Unassembled WGS sequence"/>
</dbReference>
<comment type="caution">
    <text evidence="13">The sequence shown here is derived from an EMBL/GenBank/DDBJ whole genome shotgun (WGS) entry which is preliminary data.</text>
</comment>
<accession>A0A8H6P1I4</accession>
<evidence type="ECO:0000313" key="14">
    <source>
        <dbReference type="EMBL" id="KAF7155687.1"/>
    </source>
</evidence>
<comment type="similarity">
    <text evidence="2">Belongs to the ferric reductase (FRE) family.</text>
</comment>
<dbReference type="InterPro" id="IPR051410">
    <property type="entry name" value="Ferric/Cupric_Reductase"/>
</dbReference>
<feature type="region of interest" description="Disordered" evidence="10">
    <location>
        <begin position="371"/>
        <end position="390"/>
    </location>
</feature>
<dbReference type="Gene3D" id="3.40.50.300">
    <property type="entry name" value="P-loop containing nucleotide triphosphate hydrolases"/>
    <property type="match status" value="1"/>
</dbReference>
<keyword evidence="7" id="KW-0560">Oxidoreductase</keyword>
<sequence>MLTPLAYTLANPLTPNLTTSLTKAYKYPLCNHPAAAHLRLWHISNQTSQMESIKDALYHLPPPPARTRTKPMQVICVGLPRSATESLSVALRKLGLTPYHGWDISFEENAGYIEAWAKMARAKWNGKEDGEFRVSRADFDAQLGHCDAVVDTAASFFATELVEAYPEALVILNTRKDLEAWHRSAVKTLLNEIADRSFLWVMRLFCADLFWLWDLYVIHGIPGLFRGKTARTAIASNGKWVYREYCAMIRGLVPPQRLLEWSVEDGWEPLCQFLQKDVPSEAFPKTNDPAKFAGNIERILKPRYMRAFRNLVLTVSSTAVLTTAIVLGRKSWQAFEQISSLAAHSLIEESSHVDSLSVSVEYKISLNGSHSFRPSQLSSSSSKMVSPRAHSMDIPHSGPGVEHHWGYYNRQLPCTSDKGKCDYLDTVYHSHDLSILYSAILWGVILGVLLLCALRRLIRVPRTSHTSSQDAETGKSQPQSFLYRFQQSLKSIYHRHLLRGWLPGVFGHTTGFNILLLLILTAYLTIFSFVGIVYKTWYSPVAGYPNLRQTRVGLGPWADRVGVLAYALTPLAVLLSTRESLLSLLTGIPHHHFLFLHRWLGYIIYAQSFLHTIGWTIVEAKLYQPQPSTWTEFIAQEYMIWGVVAMIFLSFLVFCSAKWCIRLTGYEFFRKSHYVVAMLYVGACWGHWAMLSCWMIASLTVWFLDRGVRLLRTAILHTTSAPGSSDSNSSSGKLRMHIPAAQMTSFAHDSDGDVIRLDFTLSHRPWAIGQHFYLCFPDLSIWQSHPMTPSSVPADNSQAQTQAHTYIIRAKSGLTHQLALLARSDQESTSVILTGPFGQSILNHDLLQSDVNILCIAGGTGVTLILPVLLQLTRQRQRQQSFPSRSGLLEFIWVIRRKADLQWIKAEMDELLAAAEGSNSKFRIRVFVTRESDVQELPEDDGAKEVSKEGIRLRSTSTSTSTSTTSGDGEGFTVQYMGSESVSAGTEDRDRDRERHPDVCSQVTDFVSRTVHGPTRVLASGPTGLICDLRRGVASCNDPARVWRGEERYDVQLVHDDRLE</sequence>
<feature type="transmembrane region" description="Helical" evidence="11">
    <location>
        <begin position="514"/>
        <end position="537"/>
    </location>
</feature>
<dbReference type="Pfam" id="PF08022">
    <property type="entry name" value="FAD_binding_8"/>
    <property type="match status" value="1"/>
</dbReference>
<keyword evidence="15" id="KW-1185">Reference proteome</keyword>
<evidence type="ECO:0000256" key="7">
    <source>
        <dbReference type="ARBA" id="ARBA00023002"/>
    </source>
</evidence>
<feature type="transmembrane region" description="Helical" evidence="11">
    <location>
        <begin position="673"/>
        <end position="704"/>
    </location>
</feature>
<feature type="region of interest" description="Disordered" evidence="10">
    <location>
        <begin position="937"/>
        <end position="975"/>
    </location>
</feature>
<evidence type="ECO:0000256" key="6">
    <source>
        <dbReference type="ARBA" id="ARBA00022989"/>
    </source>
</evidence>
<dbReference type="PROSITE" id="PS51384">
    <property type="entry name" value="FAD_FR"/>
    <property type="match status" value="1"/>
</dbReference>
<reference evidence="13" key="1">
    <citation type="submission" date="2020-06" db="EMBL/GenBank/DDBJ databases">
        <title>Draft genome sequences of strains closely related to Aspergillus parafelis and Aspergillus hiratsukae.</title>
        <authorList>
            <person name="Dos Santos R.A.C."/>
            <person name="Rivero-Menendez O."/>
            <person name="Steenwyk J.L."/>
            <person name="Mead M.E."/>
            <person name="Goldman G.H."/>
            <person name="Alastruey-Izquierdo A."/>
            <person name="Rokas A."/>
        </authorList>
    </citation>
    <scope>NUCLEOTIDE SEQUENCE</scope>
    <source>
        <strain evidence="13">CNM-CM5793</strain>
        <strain evidence="14">CNM-CM6106</strain>
    </source>
</reference>
<feature type="domain" description="FAD-binding FR-type" evidence="12">
    <location>
        <begin position="703"/>
        <end position="843"/>
    </location>
</feature>
<evidence type="ECO:0000256" key="10">
    <source>
        <dbReference type="SAM" id="MobiDB-lite"/>
    </source>
</evidence>
<dbReference type="EMBL" id="JACBAD010002123">
    <property type="protein sequence ID" value="KAF7114569.1"/>
    <property type="molecule type" value="Genomic_DNA"/>
</dbReference>
<dbReference type="CDD" id="cd06186">
    <property type="entry name" value="NOX_Duox_like_FAD_NADP"/>
    <property type="match status" value="1"/>
</dbReference>
<feature type="transmembrane region" description="Helical" evidence="11">
    <location>
        <begin position="599"/>
        <end position="618"/>
    </location>
</feature>
<dbReference type="InterPro" id="IPR013121">
    <property type="entry name" value="Fe_red_NAD-bd_6"/>
</dbReference>
<dbReference type="PANTHER" id="PTHR32361:SF3">
    <property type="entry name" value="REDUCTASE, PUTATIVE (AFU_ORTHOLOGUE AFUA_6G13750)-RELATED"/>
    <property type="match status" value="1"/>
</dbReference>
<proteinExistence type="inferred from homology"/>
<keyword evidence="8" id="KW-0406">Ion transport</keyword>
<dbReference type="Pfam" id="PF17784">
    <property type="entry name" value="Sulfotransfer_4"/>
    <property type="match status" value="1"/>
</dbReference>
<dbReference type="GO" id="GO:0006879">
    <property type="term" value="P:intracellular iron ion homeostasis"/>
    <property type="evidence" value="ECO:0007669"/>
    <property type="project" value="TreeGrafter"/>
</dbReference>
<feature type="compositionally biased region" description="Low complexity" evidence="10">
    <location>
        <begin position="955"/>
        <end position="966"/>
    </location>
</feature>
<evidence type="ECO:0000256" key="5">
    <source>
        <dbReference type="ARBA" id="ARBA00022982"/>
    </source>
</evidence>
<evidence type="ECO:0000256" key="4">
    <source>
        <dbReference type="ARBA" id="ARBA00022692"/>
    </source>
</evidence>
<feature type="transmembrane region" description="Helical" evidence="11">
    <location>
        <begin position="307"/>
        <end position="327"/>
    </location>
</feature>
<dbReference type="GO" id="GO:0005886">
    <property type="term" value="C:plasma membrane"/>
    <property type="evidence" value="ECO:0007669"/>
    <property type="project" value="TreeGrafter"/>
</dbReference>
<keyword evidence="5" id="KW-0249">Electron transport</keyword>
<evidence type="ECO:0000313" key="15">
    <source>
        <dbReference type="Proteomes" id="UP000630445"/>
    </source>
</evidence>
<comment type="subcellular location">
    <subcellularLocation>
        <location evidence="1">Membrane</location>
        <topology evidence="1">Multi-pass membrane protein</topology>
    </subcellularLocation>
</comment>
<organism evidence="13 15">
    <name type="scientific">Aspergillus hiratsukae</name>
    <dbReference type="NCBI Taxonomy" id="1194566"/>
    <lineage>
        <taxon>Eukaryota</taxon>
        <taxon>Fungi</taxon>
        <taxon>Dikarya</taxon>
        <taxon>Ascomycota</taxon>
        <taxon>Pezizomycotina</taxon>
        <taxon>Eurotiomycetes</taxon>
        <taxon>Eurotiomycetidae</taxon>
        <taxon>Eurotiales</taxon>
        <taxon>Aspergillaceae</taxon>
        <taxon>Aspergillus</taxon>
        <taxon>Aspergillus subgen. Fumigati</taxon>
    </lineage>
</organism>
<feature type="transmembrane region" description="Helical" evidence="11">
    <location>
        <begin position="435"/>
        <end position="454"/>
    </location>
</feature>
<dbReference type="SFLD" id="SFLDG01168">
    <property type="entry name" value="Ferric_reductase_subgroup_(FRE"/>
    <property type="match status" value="1"/>
</dbReference>
<keyword evidence="4 11" id="KW-0812">Transmembrane</keyword>
<dbReference type="Gene3D" id="3.40.50.80">
    <property type="entry name" value="Nucleotide-binding domain of ferredoxin-NADP reductase (FNR) module"/>
    <property type="match status" value="1"/>
</dbReference>
<feature type="transmembrane region" description="Helical" evidence="11">
    <location>
        <begin position="198"/>
        <end position="218"/>
    </location>
</feature>
<feature type="compositionally biased region" description="Low complexity" evidence="10">
    <location>
        <begin position="371"/>
        <end position="386"/>
    </location>
</feature>
<dbReference type="PANTHER" id="PTHR32361">
    <property type="entry name" value="FERRIC/CUPRIC REDUCTASE TRANSMEMBRANE COMPONENT"/>
    <property type="match status" value="1"/>
</dbReference>
<dbReference type="InterPro" id="IPR040632">
    <property type="entry name" value="Sulfotransfer_4"/>
</dbReference>
<evidence type="ECO:0000313" key="13">
    <source>
        <dbReference type="EMBL" id="KAF7114569.1"/>
    </source>
</evidence>
<evidence type="ECO:0000256" key="3">
    <source>
        <dbReference type="ARBA" id="ARBA00022448"/>
    </source>
</evidence>
<dbReference type="InterPro" id="IPR013130">
    <property type="entry name" value="Fe3_Rdtase_TM_dom"/>
</dbReference>
<evidence type="ECO:0000259" key="12">
    <source>
        <dbReference type="PROSITE" id="PS51384"/>
    </source>
</evidence>
<evidence type="ECO:0000256" key="1">
    <source>
        <dbReference type="ARBA" id="ARBA00004141"/>
    </source>
</evidence>
<keyword evidence="6 11" id="KW-1133">Transmembrane helix</keyword>
<evidence type="ECO:0000256" key="8">
    <source>
        <dbReference type="ARBA" id="ARBA00023065"/>
    </source>
</evidence>
<keyword evidence="9 11" id="KW-0472">Membrane</keyword>
<dbReference type="GO" id="GO:0015677">
    <property type="term" value="P:copper ion import"/>
    <property type="evidence" value="ECO:0007669"/>
    <property type="project" value="TreeGrafter"/>
</dbReference>
<dbReference type="OrthoDB" id="167398at2759"/>
<gene>
    <name evidence="13" type="ORF">CNMCM5793_009214</name>
    <name evidence="14" type="ORF">CNMCM6106_005969</name>
</gene>
<feature type="compositionally biased region" description="Basic and acidic residues" evidence="10">
    <location>
        <begin position="941"/>
        <end position="952"/>
    </location>
</feature>
<evidence type="ECO:0000256" key="9">
    <source>
        <dbReference type="ARBA" id="ARBA00023136"/>
    </source>
</evidence>
<dbReference type="Pfam" id="PF08030">
    <property type="entry name" value="NAD_binding_6"/>
    <property type="match status" value="1"/>
</dbReference>
<dbReference type="Proteomes" id="UP000630445">
    <property type="component" value="Unassembled WGS sequence"/>
</dbReference>
<dbReference type="EMBL" id="JACBAF010002318">
    <property type="protein sequence ID" value="KAF7155687.1"/>
    <property type="molecule type" value="Genomic_DNA"/>
</dbReference>